<dbReference type="InParanoid" id="A0A1Q3CAS1"/>
<evidence type="ECO:0000256" key="7">
    <source>
        <dbReference type="PROSITE-ProRule" id="PRU00027"/>
    </source>
</evidence>
<evidence type="ECO:0000256" key="6">
    <source>
        <dbReference type="ARBA" id="ARBA00023242"/>
    </source>
</evidence>
<dbReference type="PANTHER" id="PTHR32166:SF122">
    <property type="entry name" value="OS09G0499600 PROTEIN"/>
    <property type="match status" value="1"/>
</dbReference>
<dbReference type="Proteomes" id="UP000187406">
    <property type="component" value="Unassembled WGS sequence"/>
</dbReference>
<evidence type="ECO:0000256" key="2">
    <source>
        <dbReference type="ARBA" id="ARBA00022723"/>
    </source>
</evidence>
<dbReference type="EMBL" id="BDDD01001609">
    <property type="protein sequence ID" value="GAV77339.1"/>
    <property type="molecule type" value="Genomic_DNA"/>
</dbReference>
<comment type="caution">
    <text evidence="10">The sequence shown here is derived from an EMBL/GenBank/DDBJ whole genome shotgun (WGS) entry which is preliminary data.</text>
</comment>
<evidence type="ECO:0000256" key="1">
    <source>
        <dbReference type="ARBA" id="ARBA00004123"/>
    </source>
</evidence>
<evidence type="ECO:0000256" key="3">
    <source>
        <dbReference type="ARBA" id="ARBA00022771"/>
    </source>
</evidence>
<dbReference type="InterPro" id="IPR003656">
    <property type="entry name" value="Znf_BED"/>
</dbReference>
<dbReference type="PANTHER" id="PTHR32166">
    <property type="entry name" value="OSJNBA0013A04.12 PROTEIN"/>
    <property type="match status" value="1"/>
</dbReference>
<evidence type="ECO:0000313" key="11">
    <source>
        <dbReference type="Proteomes" id="UP000187406"/>
    </source>
</evidence>
<evidence type="ECO:0000313" key="10">
    <source>
        <dbReference type="EMBL" id="GAV77339.1"/>
    </source>
</evidence>
<dbReference type="STRING" id="3775.A0A1Q3CAS1"/>
<protein>
    <submittedName>
        <fullName evidence="10">Zf-BED domain-containing protein/DUF659 domain-containing protein/Dimer_Tnp_hAT domain-containing protein</fullName>
    </submittedName>
</protein>
<evidence type="ECO:0000256" key="8">
    <source>
        <dbReference type="SAM" id="MobiDB-lite"/>
    </source>
</evidence>
<comment type="subcellular location">
    <subcellularLocation>
        <location evidence="1">Nucleus</location>
    </subcellularLocation>
</comment>
<dbReference type="GO" id="GO:0003677">
    <property type="term" value="F:DNA binding"/>
    <property type="evidence" value="ECO:0007669"/>
    <property type="project" value="UniProtKB-KW"/>
</dbReference>
<dbReference type="OrthoDB" id="4951847at2759"/>
<feature type="region of interest" description="Disordered" evidence="8">
    <location>
        <begin position="82"/>
        <end position="103"/>
    </location>
</feature>
<reference evidence="11" key="1">
    <citation type="submission" date="2016-04" db="EMBL/GenBank/DDBJ databases">
        <title>Cephalotus genome sequencing.</title>
        <authorList>
            <person name="Fukushima K."/>
            <person name="Hasebe M."/>
            <person name="Fang X."/>
        </authorList>
    </citation>
    <scope>NUCLEOTIDE SEQUENCE [LARGE SCALE GENOMIC DNA]</scope>
    <source>
        <strain evidence="11">cv. St1</strain>
    </source>
</reference>
<keyword evidence="4" id="KW-0862">Zinc</keyword>
<dbReference type="InterPro" id="IPR007021">
    <property type="entry name" value="DUF659"/>
</dbReference>
<dbReference type="GO" id="GO:0005634">
    <property type="term" value="C:nucleus"/>
    <property type="evidence" value="ECO:0007669"/>
    <property type="project" value="UniProtKB-SubCell"/>
</dbReference>
<evidence type="ECO:0000256" key="4">
    <source>
        <dbReference type="ARBA" id="ARBA00022833"/>
    </source>
</evidence>
<gene>
    <name evidence="10" type="ORF">CFOL_v3_20810</name>
</gene>
<proteinExistence type="predicted"/>
<keyword evidence="3 7" id="KW-0863">Zinc-finger</keyword>
<dbReference type="SUPFAM" id="SSF53098">
    <property type="entry name" value="Ribonuclease H-like"/>
    <property type="match status" value="1"/>
</dbReference>
<dbReference type="InterPro" id="IPR012337">
    <property type="entry name" value="RNaseH-like_sf"/>
</dbReference>
<sequence>MKGRKNLPGNRSDSGWEHGIDVHSTNRRVQCKYCGVIRSGEVYRLKHHLAGTSCNVEACPNVPEEVKQKFIDLLRTHTEESQKKKRSRYGIDDDNDDDEVEQVKKRKGKNTMDCFVTKTKTKNQTTINQIFKKQERDDVCQQIYRFLYTSAIPFNCVNNPEFAKMVAMIGKYGVGLKQPSYHEVRETFLKNKVLRTMGMLEEYKVEWSKTGCTIMSDGWTDKKRRSICNFLVNSPKGTIFLASIDTSDISKTAQKVFEMLDDIVERVGEENVVQVVTDNAANYKLAGEYLMEKRKHLFWTPCAAHCIDLILEDFEKKLDVHRVTIEKGRRITTYIYSRTLLLRWLKDFTKGKELIRPAMTRFATTYLTLGCLNENKGALISMFASNKWKSSRFVKADKGKSIESIVMDTRGFWPNVASCLKGASPLIKVLRMVDSDDKTTMGFIYEEMDLAKAKIQENFNNVKKSYERIWSIIDQRWESQLHRPLHADAYFLNPHYHYSPNFKVNVNVKIGLYKCLERMIPDATERVKIDMQIDLFKNEKGLFGIESAVLTRKKKSPGDWWDSYGDKCPELKRFDIRVLSLTCSSSGYERNWSAFEMVHTKRRNRLHQQKMNDLVFVMYNLKLKEREAIRDANKAEKIYLDDISSDDEWITEKESLVLPERGRWLNILDRTTQQEGHDEDSEDDVDFVPNTFGDACELQSLHLDHLS</sequence>
<dbReference type="Pfam" id="PF04937">
    <property type="entry name" value="DUF659"/>
    <property type="match status" value="1"/>
</dbReference>
<name>A0A1Q3CAS1_CEPFO</name>
<organism evidence="10 11">
    <name type="scientific">Cephalotus follicularis</name>
    <name type="common">Albany pitcher plant</name>
    <dbReference type="NCBI Taxonomy" id="3775"/>
    <lineage>
        <taxon>Eukaryota</taxon>
        <taxon>Viridiplantae</taxon>
        <taxon>Streptophyta</taxon>
        <taxon>Embryophyta</taxon>
        <taxon>Tracheophyta</taxon>
        <taxon>Spermatophyta</taxon>
        <taxon>Magnoliopsida</taxon>
        <taxon>eudicotyledons</taxon>
        <taxon>Gunneridae</taxon>
        <taxon>Pentapetalae</taxon>
        <taxon>rosids</taxon>
        <taxon>fabids</taxon>
        <taxon>Oxalidales</taxon>
        <taxon>Cephalotaceae</taxon>
        <taxon>Cephalotus</taxon>
    </lineage>
</organism>
<keyword evidence="2" id="KW-0479">Metal-binding</keyword>
<evidence type="ECO:0000256" key="5">
    <source>
        <dbReference type="ARBA" id="ARBA00023125"/>
    </source>
</evidence>
<keyword evidence="5" id="KW-0238">DNA-binding</keyword>
<dbReference type="GO" id="GO:0008270">
    <property type="term" value="F:zinc ion binding"/>
    <property type="evidence" value="ECO:0007669"/>
    <property type="project" value="UniProtKB-KW"/>
</dbReference>
<dbReference type="GO" id="GO:0046983">
    <property type="term" value="F:protein dimerization activity"/>
    <property type="evidence" value="ECO:0007669"/>
    <property type="project" value="InterPro"/>
</dbReference>
<accession>A0A1Q3CAS1</accession>
<evidence type="ECO:0000259" key="9">
    <source>
        <dbReference type="PROSITE" id="PS50808"/>
    </source>
</evidence>
<keyword evidence="11" id="KW-1185">Reference proteome</keyword>
<dbReference type="Pfam" id="PF05699">
    <property type="entry name" value="Dimer_Tnp_hAT"/>
    <property type="match status" value="1"/>
</dbReference>
<dbReference type="PROSITE" id="PS50808">
    <property type="entry name" value="ZF_BED"/>
    <property type="match status" value="1"/>
</dbReference>
<keyword evidence="6" id="KW-0539">Nucleus</keyword>
<feature type="domain" description="BED-type" evidence="9">
    <location>
        <begin position="10"/>
        <end position="66"/>
    </location>
</feature>
<dbReference type="InterPro" id="IPR008906">
    <property type="entry name" value="HATC_C_dom"/>
</dbReference>
<dbReference type="AlphaFoldDB" id="A0A1Q3CAS1"/>